<dbReference type="EC" id="3.1.1.4" evidence="6 18"/>
<dbReference type="PANTHER" id="PTHR40457">
    <property type="entry name" value="PHOSPHOLIPASE A1"/>
    <property type="match status" value="1"/>
</dbReference>
<evidence type="ECO:0000256" key="11">
    <source>
        <dbReference type="ARBA" id="ARBA00022729"/>
    </source>
</evidence>
<proteinExistence type="inferred from homology"/>
<dbReference type="InterPro" id="IPR003187">
    <property type="entry name" value="PLipase_A1"/>
</dbReference>
<feature type="region of interest" description="Disordered" evidence="19">
    <location>
        <begin position="24"/>
        <end position="75"/>
    </location>
</feature>
<evidence type="ECO:0000256" key="12">
    <source>
        <dbReference type="ARBA" id="ARBA00022801"/>
    </source>
</evidence>
<dbReference type="InterPro" id="IPR036541">
    <property type="entry name" value="PLipase_A1_sf"/>
</dbReference>
<dbReference type="Gene3D" id="2.40.230.10">
    <property type="entry name" value="Phospholipase A1"/>
    <property type="match status" value="1"/>
</dbReference>
<gene>
    <name evidence="20" type="ORF">ABUE30_05730</name>
</gene>
<keyword evidence="16" id="KW-0472">Membrane</keyword>
<comment type="similarity">
    <text evidence="3 18">Belongs to the phospholipase A1 family.</text>
</comment>
<keyword evidence="13 18" id="KW-0106">Calcium</keyword>
<dbReference type="SUPFAM" id="SSF56931">
    <property type="entry name" value="Outer membrane phospholipase A (OMPLA)"/>
    <property type="match status" value="1"/>
</dbReference>
<dbReference type="EC" id="3.1.1.32" evidence="5 18"/>
<evidence type="ECO:0000256" key="3">
    <source>
        <dbReference type="ARBA" id="ARBA00010525"/>
    </source>
</evidence>
<evidence type="ECO:0000256" key="2">
    <source>
        <dbReference type="ARBA" id="ARBA00001604"/>
    </source>
</evidence>
<dbReference type="Pfam" id="PF02253">
    <property type="entry name" value="PLA1"/>
    <property type="match status" value="1"/>
</dbReference>
<evidence type="ECO:0000256" key="14">
    <source>
        <dbReference type="ARBA" id="ARBA00022963"/>
    </source>
</evidence>
<accession>A0ABW9G5M9</accession>
<keyword evidence="15 18" id="KW-0443">Lipid metabolism</keyword>
<evidence type="ECO:0000256" key="7">
    <source>
        <dbReference type="ARBA" id="ARBA00021726"/>
    </source>
</evidence>
<comment type="catalytic activity">
    <reaction evidence="2 18">
        <text>a 1,2-diacyl-sn-glycero-3-phosphocholine + H2O = a 1-acyl-sn-glycero-3-phosphocholine + a fatty acid + H(+)</text>
        <dbReference type="Rhea" id="RHEA:15801"/>
        <dbReference type="ChEBI" id="CHEBI:15377"/>
        <dbReference type="ChEBI" id="CHEBI:15378"/>
        <dbReference type="ChEBI" id="CHEBI:28868"/>
        <dbReference type="ChEBI" id="CHEBI:57643"/>
        <dbReference type="ChEBI" id="CHEBI:58168"/>
        <dbReference type="EC" id="3.1.1.4"/>
    </reaction>
</comment>
<evidence type="ECO:0000256" key="1">
    <source>
        <dbReference type="ARBA" id="ARBA00000111"/>
    </source>
</evidence>
<evidence type="ECO:0000256" key="4">
    <source>
        <dbReference type="ARBA" id="ARBA00011702"/>
    </source>
</evidence>
<evidence type="ECO:0000256" key="13">
    <source>
        <dbReference type="ARBA" id="ARBA00022837"/>
    </source>
</evidence>
<dbReference type="EMBL" id="JBEQCT010000002">
    <property type="protein sequence ID" value="MFM2484568.1"/>
    <property type="molecule type" value="Genomic_DNA"/>
</dbReference>
<protein>
    <recommendedName>
        <fullName evidence="7 18">Phospholipase A1</fullName>
        <ecNumber evidence="5 18">3.1.1.32</ecNumber>
        <ecNumber evidence="6 18">3.1.1.4</ecNumber>
    </recommendedName>
    <alternativeName>
        <fullName evidence="18">Phosphatidylcholine 1-acylhydrolase</fullName>
    </alternativeName>
</protein>
<dbReference type="PRINTS" id="PR01486">
    <property type="entry name" value="PHPHLIPASEA1"/>
</dbReference>
<keyword evidence="14 18" id="KW-0442">Lipid degradation</keyword>
<feature type="compositionally biased region" description="Polar residues" evidence="19">
    <location>
        <begin position="24"/>
        <end position="41"/>
    </location>
</feature>
<evidence type="ECO:0000256" key="5">
    <source>
        <dbReference type="ARBA" id="ARBA00013179"/>
    </source>
</evidence>
<keyword evidence="17 18" id="KW-0998">Cell outer membrane</keyword>
<comment type="subunit">
    <text evidence="4 18">Homodimer; dimerization is reversible, and the dimeric form is the active one.</text>
</comment>
<evidence type="ECO:0000256" key="10">
    <source>
        <dbReference type="ARBA" id="ARBA00022723"/>
    </source>
</evidence>
<evidence type="ECO:0000313" key="21">
    <source>
        <dbReference type="Proteomes" id="UP001629953"/>
    </source>
</evidence>
<evidence type="ECO:0000256" key="6">
    <source>
        <dbReference type="ARBA" id="ARBA00013278"/>
    </source>
</evidence>
<keyword evidence="10 18" id="KW-0479">Metal-binding</keyword>
<comment type="caution">
    <text evidence="20">The sequence shown here is derived from an EMBL/GenBank/DDBJ whole genome shotgun (WGS) entry which is preliminary data.</text>
</comment>
<organism evidence="20 21">
    <name type="scientific">Celerinatantimonas yamalensis</name>
    <dbReference type="NCBI Taxonomy" id="559956"/>
    <lineage>
        <taxon>Bacteria</taxon>
        <taxon>Pseudomonadati</taxon>
        <taxon>Pseudomonadota</taxon>
        <taxon>Gammaproteobacteria</taxon>
        <taxon>Celerinatantimonadaceae</taxon>
        <taxon>Celerinatantimonas</taxon>
    </lineage>
</organism>
<dbReference type="PANTHER" id="PTHR40457:SF1">
    <property type="entry name" value="PHOSPHOLIPASE A1"/>
    <property type="match status" value="1"/>
</dbReference>
<comment type="cofactor">
    <cofactor evidence="18">
        <name>Ca(2+)</name>
        <dbReference type="ChEBI" id="CHEBI:29108"/>
    </cofactor>
    <text evidence="18">Binds 1 Ca(2+) ion per monomer. In the dimeric form the Ca(2+) is bound by different amino acids with binding of each Ca(2+) shared with ligands coming from each monomer. The Ca(2+) ion may have a role in catalysis.</text>
</comment>
<comment type="subcellular location">
    <subcellularLocation>
        <location evidence="18">Cell outer membrane</location>
        <topology evidence="18">Multi-pass membrane protein</topology>
    </subcellularLocation>
    <text evidence="18">One of the very few enzymes located there.</text>
</comment>
<name>A0ABW9G5M9_9GAMM</name>
<dbReference type="Proteomes" id="UP001629953">
    <property type="component" value="Unassembled WGS sequence"/>
</dbReference>
<dbReference type="RefSeq" id="WP_408622753.1">
    <property type="nucleotide sequence ID" value="NZ_JBEQCT010000002.1"/>
</dbReference>
<keyword evidence="8" id="KW-1134">Transmembrane beta strand</keyword>
<evidence type="ECO:0000256" key="17">
    <source>
        <dbReference type="ARBA" id="ARBA00023237"/>
    </source>
</evidence>
<keyword evidence="21" id="KW-1185">Reference proteome</keyword>
<comment type="function">
    <text evidence="18">Hydrolysis of phosphatidylcholine with phospholipase A2 (EC 3.1.1.4) and phospholipase A1 (EC 3.1.1.32) activities.</text>
</comment>
<keyword evidence="12 18" id="KW-0378">Hydrolase</keyword>
<evidence type="ECO:0000256" key="18">
    <source>
        <dbReference type="RuleBase" id="RU366027"/>
    </source>
</evidence>
<evidence type="ECO:0000256" key="16">
    <source>
        <dbReference type="ARBA" id="ARBA00023136"/>
    </source>
</evidence>
<comment type="catalytic activity">
    <reaction evidence="1 18">
        <text>a 1,2-diacyl-sn-glycero-3-phosphocholine + H2O = a 2-acyl-sn-glycero-3-phosphocholine + a fatty acid + H(+)</text>
        <dbReference type="Rhea" id="RHEA:18689"/>
        <dbReference type="ChEBI" id="CHEBI:15377"/>
        <dbReference type="ChEBI" id="CHEBI:15378"/>
        <dbReference type="ChEBI" id="CHEBI:28868"/>
        <dbReference type="ChEBI" id="CHEBI:57643"/>
        <dbReference type="ChEBI" id="CHEBI:57875"/>
        <dbReference type="EC" id="3.1.1.32"/>
    </reaction>
</comment>
<evidence type="ECO:0000256" key="9">
    <source>
        <dbReference type="ARBA" id="ARBA00022692"/>
    </source>
</evidence>
<sequence length="324" mass="37641">MSSYWHYLICGLLVFSIHVEATEPQSQSGDSTTSKPISSAKPSIEPSGPTSITQRAQKGGGLVQQRLEREKKQQNEPFVITPYRPNYILPVKYTPHPDQANYIDSEDPNNRLNETEVKFQISFKFPIAFDFAGKGSSLWAAYTQQSFWQAYNSEISSPFRESNYEPEVFMQFELPESASPAWRLSLWRIGLDHQSNGRSRPASRSWNRLYGELVFESTHDVFSIKPWYRFPESRQNDDNQHIEKYYGYGEFNWVHVWHDYSVDMLLRNNFRQQNKGALQLGFSFPLWGKLRGYVQYFNGYGESLIDYNQSTQTLGVGVMLTNWL</sequence>
<evidence type="ECO:0000313" key="20">
    <source>
        <dbReference type="EMBL" id="MFM2484568.1"/>
    </source>
</evidence>
<keyword evidence="11" id="KW-0732">Signal</keyword>
<reference evidence="20 21" key="1">
    <citation type="journal article" date="2013" name="Int. J. Syst. Evol. Microbiol.">
        <title>Celerinatantimonas yamalensis sp. nov., a cold-adapted diazotrophic bacterium from a cold permafrost brine.</title>
        <authorList>
            <person name="Shcherbakova V."/>
            <person name="Chuvilskaya N."/>
            <person name="Rivkina E."/>
            <person name="Demidov N."/>
            <person name="Uchaeva V."/>
            <person name="Suetin S."/>
            <person name="Suzina N."/>
            <person name="Gilichinsky D."/>
        </authorList>
    </citation>
    <scope>NUCLEOTIDE SEQUENCE [LARGE SCALE GENOMIC DNA]</scope>
    <source>
        <strain evidence="20 21">C7</strain>
    </source>
</reference>
<dbReference type="CDD" id="cd00541">
    <property type="entry name" value="OMPLA"/>
    <property type="match status" value="1"/>
</dbReference>
<evidence type="ECO:0000256" key="8">
    <source>
        <dbReference type="ARBA" id="ARBA00022452"/>
    </source>
</evidence>
<keyword evidence="9" id="KW-0812">Transmembrane</keyword>
<evidence type="ECO:0000256" key="19">
    <source>
        <dbReference type="SAM" id="MobiDB-lite"/>
    </source>
</evidence>
<evidence type="ECO:0000256" key="15">
    <source>
        <dbReference type="ARBA" id="ARBA00023098"/>
    </source>
</evidence>